<dbReference type="CDD" id="cd02008">
    <property type="entry name" value="TPP_IOR_alpha"/>
    <property type="match status" value="1"/>
</dbReference>
<dbReference type="PROSITE" id="PS51379">
    <property type="entry name" value="4FE4S_FER_2"/>
    <property type="match status" value="1"/>
</dbReference>
<evidence type="ECO:0000313" key="3">
    <source>
        <dbReference type="EMBL" id="UWX05620.1"/>
    </source>
</evidence>
<dbReference type="InterPro" id="IPR017896">
    <property type="entry name" value="4Fe4S_Fe-S-bd"/>
</dbReference>
<name>A0ABY5Y0P9_9BACT</name>
<dbReference type="SUPFAM" id="SSF54862">
    <property type="entry name" value="4Fe-4S ferredoxins"/>
    <property type="match status" value="1"/>
</dbReference>
<dbReference type="Proteomes" id="UP001058120">
    <property type="component" value="Chromosome"/>
</dbReference>
<organism evidence="3 4">
    <name type="scientific">Taurinivorans muris</name>
    <dbReference type="NCBI Taxonomy" id="2787751"/>
    <lineage>
        <taxon>Bacteria</taxon>
        <taxon>Pseudomonadati</taxon>
        <taxon>Thermodesulfobacteriota</taxon>
        <taxon>Desulfovibrionia</taxon>
        <taxon>Desulfovibrionales</taxon>
        <taxon>Desulfovibrionaceae</taxon>
        <taxon>Taurinivorans</taxon>
    </lineage>
</organism>
<accession>A0ABY5Y0P9</accession>
<dbReference type="InterPro" id="IPR019752">
    <property type="entry name" value="Pyrv/ketoisovalerate_OxRed_cat"/>
</dbReference>
<sequence>MRKLCEERENTPHVVQGNIAFASGCVRAGIDAVEGYPGTPSTEVIDKGLAKVQDKIRVGWAVNEAVAAGMGVGASLAGKDAVVTMKIPGVFQAGDVFTSASTYSVGRGGLVFYVASDFAPNSTQHLVDPRYLYKSCFLPVFEPRNHQEMHEAAKIAVEISRTFKTAAVVHASGLLCHSEGLIRLIPQEKREEAPVDDFRAMNSLPNNARKSYDRIMDERMPQLADFVENSPLNKEYAGTGKKGVITYGSGSLYMEEYRAVVDSGIDVLSLAFTNPLPMEKIKAFVSRIHARGGNVYVLEDGYRFVEEHCRMAGLNVIGKPLYNKNTEWNFAGITEFLGGTVENIQPDLMPMPRPPMICAGCPYRLTGLLLSRMRRQGKIEAIFGDIGCNTLLYFMGASDTCLAMGASESMRAGFVNVKPDSQGKVVSILGDGTECHSGLDATRNSLFRHIGGLKIILDNEWIGMTGGQPSPTSPVNLGGQASPFKLEQALEAEGAEVIGASAYDYKELQAKLKEALEKAEQGDRLVVLVVKGTCIRKVPASEKKARPELDPAKCVSCGSCLICPGIAFDSKKKPDWNNLCTSCAGGRAACMEMCPRGAISQADREICVRRRGQNEELFTAPDEIFCSEVQREKLPERLSLAIRGVGGQGNLFFGKVLAQLAFLAGYDKENIVKGETHGMAQMGGPVISTFACGHAYSPELAPCSADCLIVMEKSEVLRPGFLSMLKKGGTILLAETKVLPQGQTMDKYPGDSAIAEVLKGFQVRSVDVLAKALSLGDKQGKCANIVMLGVLSKTAPFCEIPESLWLKALQGLSPKAELWERNYKAFMLGRE</sequence>
<dbReference type="PANTHER" id="PTHR43854">
    <property type="entry name" value="INDOLEPYRUVATE OXIDOREDUCTASE SUBUNIT IORB"/>
    <property type="match status" value="1"/>
</dbReference>
<dbReference type="RefSeq" id="WP_334315205.1">
    <property type="nucleotide sequence ID" value="NZ_CP065938.1"/>
</dbReference>
<keyword evidence="4" id="KW-1185">Reference proteome</keyword>
<gene>
    <name evidence="3" type="ORF">JBF11_09275</name>
</gene>
<keyword evidence="1" id="KW-0560">Oxidoreductase</keyword>
<dbReference type="InterPro" id="IPR052198">
    <property type="entry name" value="IorB_Oxidoreductase"/>
</dbReference>
<dbReference type="InterPro" id="IPR029061">
    <property type="entry name" value="THDP-binding"/>
</dbReference>
<dbReference type="PROSITE" id="PS51257">
    <property type="entry name" value="PROKAR_LIPOPROTEIN"/>
    <property type="match status" value="1"/>
</dbReference>
<dbReference type="Pfam" id="PF01558">
    <property type="entry name" value="POR"/>
    <property type="match status" value="1"/>
</dbReference>
<dbReference type="Pfam" id="PF01855">
    <property type="entry name" value="POR_N"/>
    <property type="match status" value="1"/>
</dbReference>
<feature type="domain" description="4Fe-4S ferredoxin-type" evidence="2">
    <location>
        <begin position="572"/>
        <end position="604"/>
    </location>
</feature>
<dbReference type="SUPFAM" id="SSF53323">
    <property type="entry name" value="Pyruvate-ferredoxin oxidoreductase, PFOR, domain III"/>
    <property type="match status" value="1"/>
</dbReference>
<dbReference type="InterPro" id="IPR002869">
    <property type="entry name" value="Pyrv_flavodox_OxRed_cen"/>
</dbReference>
<evidence type="ECO:0000259" key="2">
    <source>
        <dbReference type="PROSITE" id="PS51379"/>
    </source>
</evidence>
<dbReference type="InterPro" id="IPR011766">
    <property type="entry name" value="TPP_enzyme_TPP-bd"/>
</dbReference>
<evidence type="ECO:0000256" key="1">
    <source>
        <dbReference type="ARBA" id="ARBA00023002"/>
    </source>
</evidence>
<evidence type="ECO:0000313" key="4">
    <source>
        <dbReference type="Proteomes" id="UP001058120"/>
    </source>
</evidence>
<dbReference type="Gene3D" id="3.40.50.970">
    <property type="match status" value="2"/>
</dbReference>
<dbReference type="InterPro" id="IPR002880">
    <property type="entry name" value="Pyrv_Fd/Flavodoxin_OxRdtase_N"/>
</dbReference>
<reference evidence="3" key="1">
    <citation type="submission" date="2020-12" db="EMBL/GenBank/DDBJ databases">
        <title>Taurinivorans muris gen. nov., sp. nov., fundamental and realized metabolic niche of a ubiquitous sulfidogenic bacterium in the murine intestine.</title>
        <authorList>
            <person name="Ye H."/>
            <person name="Hanson B.T."/>
            <person name="Loy A."/>
        </authorList>
    </citation>
    <scope>NUCLEOTIDE SEQUENCE</scope>
    <source>
        <strain evidence="3">LT0009</strain>
    </source>
</reference>
<proteinExistence type="predicted"/>
<dbReference type="PANTHER" id="PTHR43854:SF1">
    <property type="entry name" value="INDOLEPYRUVATE OXIDOREDUCTASE SUBUNIT IORB"/>
    <property type="match status" value="1"/>
</dbReference>
<protein>
    <submittedName>
        <fullName evidence="3">2-oxoacid:acceptor oxidoreductase family protein</fullName>
    </submittedName>
</protein>
<dbReference type="CDD" id="cd07034">
    <property type="entry name" value="TPP_PYR_PFOR_IOR-alpha_like"/>
    <property type="match status" value="1"/>
</dbReference>
<dbReference type="Pfam" id="PF02775">
    <property type="entry name" value="TPP_enzyme_C"/>
    <property type="match status" value="1"/>
</dbReference>
<dbReference type="SUPFAM" id="SSF52518">
    <property type="entry name" value="Thiamin diphosphate-binding fold (THDP-binding)"/>
    <property type="match status" value="2"/>
</dbReference>
<dbReference type="EMBL" id="CP065938">
    <property type="protein sequence ID" value="UWX05620.1"/>
    <property type="molecule type" value="Genomic_DNA"/>
</dbReference>
<dbReference type="Gene3D" id="3.40.920.10">
    <property type="entry name" value="Pyruvate-ferredoxin oxidoreductase, PFOR, domain III"/>
    <property type="match status" value="1"/>
</dbReference>